<feature type="region of interest" description="Disordered" evidence="8">
    <location>
        <begin position="484"/>
        <end position="536"/>
    </location>
</feature>
<dbReference type="FunFam" id="3.40.640.10:FF:000016">
    <property type="entry name" value="Glutamate decarboxylase like 1"/>
    <property type="match status" value="1"/>
</dbReference>
<protein>
    <recommendedName>
        <fullName evidence="9">ZP domain-containing protein</fullName>
    </recommendedName>
</protein>
<evidence type="ECO:0000256" key="3">
    <source>
        <dbReference type="ARBA" id="ARBA00011738"/>
    </source>
</evidence>
<name>A0A833S291_9HYME</name>
<dbReference type="GO" id="GO:0004351">
    <property type="term" value="F:glutamate decarboxylase activity"/>
    <property type="evidence" value="ECO:0007669"/>
    <property type="project" value="TreeGrafter"/>
</dbReference>
<dbReference type="PANTHER" id="PTHR45677">
    <property type="entry name" value="GLUTAMATE DECARBOXYLASE-RELATED"/>
    <property type="match status" value="1"/>
</dbReference>
<feature type="compositionally biased region" description="Low complexity" evidence="8">
    <location>
        <begin position="389"/>
        <end position="403"/>
    </location>
</feature>
<comment type="caution">
    <text evidence="10">The sequence shown here is derived from an EMBL/GenBank/DDBJ whole genome shotgun (WGS) entry which is preliminary data.</text>
</comment>
<proteinExistence type="inferred from homology"/>
<dbReference type="InterPro" id="IPR015421">
    <property type="entry name" value="PyrdxlP-dep_Trfase_major"/>
</dbReference>
<dbReference type="InterPro" id="IPR056953">
    <property type="entry name" value="CUT_N"/>
</dbReference>
<dbReference type="Pfam" id="PF25057">
    <property type="entry name" value="CUT_N"/>
    <property type="match status" value="1"/>
</dbReference>
<dbReference type="Gene3D" id="3.90.1150.170">
    <property type="match status" value="1"/>
</dbReference>
<dbReference type="SUPFAM" id="SSF53383">
    <property type="entry name" value="PLP-dependent transferases"/>
    <property type="match status" value="1"/>
</dbReference>
<evidence type="ECO:0000256" key="4">
    <source>
        <dbReference type="ARBA" id="ARBA00022793"/>
    </source>
</evidence>
<comment type="cofactor">
    <cofactor evidence="1 7">
        <name>pyridoxal 5'-phosphate</name>
        <dbReference type="ChEBI" id="CHEBI:597326"/>
    </cofactor>
</comment>
<evidence type="ECO:0000256" key="8">
    <source>
        <dbReference type="SAM" id="MobiDB-lite"/>
    </source>
</evidence>
<feature type="compositionally biased region" description="Basic and acidic residues" evidence="8">
    <location>
        <begin position="678"/>
        <end position="688"/>
    </location>
</feature>
<evidence type="ECO:0000256" key="2">
    <source>
        <dbReference type="ARBA" id="ARBA00009533"/>
    </source>
</evidence>
<feature type="region of interest" description="Disordered" evidence="8">
    <location>
        <begin position="388"/>
        <end position="432"/>
    </location>
</feature>
<feature type="modified residue" description="N6-(pyridoxal phosphate)lysine" evidence="7">
    <location>
        <position position="1065"/>
    </location>
</feature>
<dbReference type="SMART" id="SM00241">
    <property type="entry name" value="ZP"/>
    <property type="match status" value="1"/>
</dbReference>
<dbReference type="InterPro" id="IPR021115">
    <property type="entry name" value="Pyridoxal-P_BS"/>
</dbReference>
<keyword evidence="11" id="KW-1185">Reference proteome</keyword>
<sequence>HSNKNEIHELPRHIFKVRCCLTGTCTIHWHSPTLERTLCSCRFYEVRAIYEDVLKAYLIVRGWDLQDARGVEVATYADLYGLMKNSVDHLPPAEILFYLVVGLKSVGSNSDIWPLERPEGMPAIQSLEVMCGKDHMDVHLSFSQPFEGIVSSKGQHADPRCVYVPPSTGQTFFSFRIAYARCGTKPDMHGQFYENTVVVQYDKDLLEVWDEAKRLRCEWFNDYEKTASKPPMVIADLDVIQLDFRGDNVDCWMEIQHGKGPWAPPVSGIVPLGSTLTLVVAINDYRGEFDMRVKSCVASDGGGHTIQLSDEFGCVLRPKMISRFLKARGSDDRATVITYAFFHAFKFPDALSVHIKCKVEICRHGCLDHCQLSGSVGHYIQERKDQIRPQYPQTTVPPTVHNSNNDDDNNSADKSNENVGGAGTEQSDGSLYDDIIQDGDEMTSIGGHFLGVEKSAPKAQAQTSNRLPAPVIETPNEEVHLDDTDLSRPFVDPPRMTRYESDQDQFPHGPRNLEGNSGAIPVTPLSSPNGRRKRSVVVSDRKIRSADVGVSGLYEVISEADLAFSPDTHAEAVTVFQGRIREEVVYGICLPMPGFSALFIVVALSAVISALVAGAMLHRLQAQREAVDNRKNNRPVHSTNGWLPYGLLRVRCTTRPAHLEQIQQKQTNPAATSPSVERGTEARGTSRDMDNVQMIGTKITAIKEYLYNFARTHSPTRLMSSENTYSLSREHCNLKYSESICSKKKDVEIQRIVETPVTEVSNFVALRYPAAQCRRLSSNQGIPDESGGHFIGFHQVHERQKREDTRFPSSLRNDASPGSRNSRHRFDTSATSHRLLYHSEVSRHPHFFNQLSCGLDLVSMAGEWLTATANTNMFTYEIAPVFILMEHVVLQKMRELIGWSGGDSILAPGGSISNLYAFLAARHKMFPAYKERGLAAIGGQLVMFTSDQCHYSVKSCAAVCGLGTDNCVMVPSDERGRMIPSKLEELILERKAKGHIPFFVNATAGTTVIGAFDPIPEIADICQRHQLWLHIDAAWGGGLLLSRKYRHPRMTGIERADSVTWNPHKLMGALLQCSTIHFKEDGLLISCNQMSAEYLFMTDKLYDVKYDTGDKVIQCGRHNDIFKLWLQWRAKGTEGFEKHMDRLMELSEYMVRRIKQMPDKYYLILEPEMVNVCFWYLPTRVRNMPHTQERIKILADICPILKGRMMQAGTLMVGYQPDDRRPNFFRNIISSAAVTEADVDFLLAEMDRLGHDLKEFSLCFNSIELKFHSRGFCFPEISGAVSASSNFQINIPFPRNGYCNEIGRLFSTLFKHSRL</sequence>
<gene>
    <name evidence="10" type="ORF">E2986_11045</name>
</gene>
<feature type="compositionally biased region" description="Polar residues" evidence="8">
    <location>
        <begin position="661"/>
        <end position="675"/>
    </location>
</feature>
<keyword evidence="6" id="KW-0456">Lyase</keyword>
<evidence type="ECO:0000256" key="5">
    <source>
        <dbReference type="ARBA" id="ARBA00022898"/>
    </source>
</evidence>
<dbReference type="Proteomes" id="UP000655588">
    <property type="component" value="Unassembled WGS sequence"/>
</dbReference>
<feature type="domain" description="ZP" evidence="9">
    <location>
        <begin position="130"/>
        <end position="377"/>
    </location>
</feature>
<evidence type="ECO:0000259" key="9">
    <source>
        <dbReference type="PROSITE" id="PS51034"/>
    </source>
</evidence>
<feature type="compositionally biased region" description="Polar residues" evidence="8">
    <location>
        <begin position="807"/>
        <end position="820"/>
    </location>
</feature>
<evidence type="ECO:0000313" key="10">
    <source>
        <dbReference type="EMBL" id="KAF3425541.1"/>
    </source>
</evidence>
<dbReference type="PROSITE" id="PS51034">
    <property type="entry name" value="ZP_2"/>
    <property type="match status" value="1"/>
</dbReference>
<organism evidence="10 11">
    <name type="scientific">Frieseomelitta varia</name>
    <dbReference type="NCBI Taxonomy" id="561572"/>
    <lineage>
        <taxon>Eukaryota</taxon>
        <taxon>Metazoa</taxon>
        <taxon>Ecdysozoa</taxon>
        <taxon>Arthropoda</taxon>
        <taxon>Hexapoda</taxon>
        <taxon>Insecta</taxon>
        <taxon>Pterygota</taxon>
        <taxon>Neoptera</taxon>
        <taxon>Endopterygota</taxon>
        <taxon>Hymenoptera</taxon>
        <taxon>Apocrita</taxon>
        <taxon>Aculeata</taxon>
        <taxon>Apoidea</taxon>
        <taxon>Anthophila</taxon>
        <taxon>Apidae</taxon>
        <taxon>Frieseomelitta</taxon>
    </lineage>
</organism>
<dbReference type="GO" id="GO:0030170">
    <property type="term" value="F:pyridoxal phosphate binding"/>
    <property type="evidence" value="ECO:0007669"/>
    <property type="project" value="InterPro"/>
</dbReference>
<accession>A0A833S291</accession>
<dbReference type="InterPro" id="IPR015424">
    <property type="entry name" value="PyrdxlP-dep_Trfase"/>
</dbReference>
<dbReference type="Pfam" id="PF00282">
    <property type="entry name" value="Pyridoxal_deC"/>
    <property type="match status" value="1"/>
</dbReference>
<dbReference type="Gene3D" id="3.40.640.10">
    <property type="entry name" value="Type I PLP-dependent aspartate aminotransferase-like (Major domain)"/>
    <property type="match status" value="1"/>
</dbReference>
<feature type="non-terminal residue" evidence="10">
    <location>
        <position position="1315"/>
    </location>
</feature>
<reference evidence="10" key="1">
    <citation type="submission" date="2019-11" db="EMBL/GenBank/DDBJ databases">
        <title>The nuclear and mitochondrial genomes of Frieseomelitta varia - a highly eusocial stingless bee (Meliponini) with a permanently sterile worker caste.</title>
        <authorList>
            <person name="Freitas F.C.P."/>
            <person name="Lourenco A.P."/>
            <person name="Nunes F.M.F."/>
            <person name="Paschoal A.R."/>
            <person name="Abreu F.C.P."/>
            <person name="Barbin F.O."/>
            <person name="Bataglia L."/>
            <person name="Cardoso-Junior C.A.M."/>
            <person name="Cervoni M.S."/>
            <person name="Silva S.R."/>
            <person name="Dalarmi F."/>
            <person name="Del Lama M.A."/>
            <person name="Depintor T.S."/>
            <person name="Ferreira K.M."/>
            <person name="Goria P.S."/>
            <person name="Jaskot M.C."/>
            <person name="Lago D.C."/>
            <person name="Luna-Lucena D."/>
            <person name="Moda L.M."/>
            <person name="Nascimento L."/>
            <person name="Pedrino M."/>
            <person name="Rabico F.O."/>
            <person name="Sanches F.C."/>
            <person name="Santos D.E."/>
            <person name="Santos C.G."/>
            <person name="Vieira J."/>
            <person name="Lopes T.F."/>
            <person name="Barchuk A.R."/>
            <person name="Hartfelder K."/>
            <person name="Simoes Z.L.P."/>
            <person name="Bitondi M.M.G."/>
            <person name="Pinheiro D.G."/>
        </authorList>
    </citation>
    <scope>NUCLEOTIDE SEQUENCE</scope>
    <source>
        <strain evidence="10">USP_RPSP 00005682</strain>
        <tissue evidence="10">Whole individual</tissue>
    </source>
</reference>
<feature type="region of interest" description="Disordered" evidence="8">
    <location>
        <begin position="798"/>
        <end position="825"/>
    </location>
</feature>
<evidence type="ECO:0000256" key="7">
    <source>
        <dbReference type="PIRSR" id="PIRSR602129-50"/>
    </source>
</evidence>
<dbReference type="EMBL" id="WNWW01000379">
    <property type="protein sequence ID" value="KAF3425541.1"/>
    <property type="molecule type" value="Genomic_DNA"/>
</dbReference>
<dbReference type="InterPro" id="IPR002129">
    <property type="entry name" value="PyrdxlP-dep_de-COase"/>
</dbReference>
<feature type="region of interest" description="Disordered" evidence="8">
    <location>
        <begin position="660"/>
        <end position="688"/>
    </location>
</feature>
<dbReference type="InterPro" id="IPR001507">
    <property type="entry name" value="ZP_dom"/>
</dbReference>
<dbReference type="CDD" id="cd06450">
    <property type="entry name" value="DOPA_deC_like"/>
    <property type="match status" value="1"/>
</dbReference>
<comment type="similarity">
    <text evidence="2">Belongs to the group II decarboxylase family.</text>
</comment>
<dbReference type="GO" id="GO:0009449">
    <property type="term" value="P:gamma-aminobutyric acid biosynthetic process"/>
    <property type="evidence" value="ECO:0007669"/>
    <property type="project" value="TreeGrafter"/>
</dbReference>
<evidence type="ECO:0000256" key="1">
    <source>
        <dbReference type="ARBA" id="ARBA00001933"/>
    </source>
</evidence>
<dbReference type="PANTHER" id="PTHR45677:SF10">
    <property type="entry name" value="GLUTAMATE DECARBOXYLASE"/>
    <property type="match status" value="1"/>
</dbReference>
<evidence type="ECO:0000256" key="6">
    <source>
        <dbReference type="ARBA" id="ARBA00023239"/>
    </source>
</evidence>
<comment type="subunit">
    <text evidence="3">Homodimer.</text>
</comment>
<evidence type="ECO:0000313" key="11">
    <source>
        <dbReference type="Proteomes" id="UP000655588"/>
    </source>
</evidence>
<dbReference type="GO" id="GO:0005737">
    <property type="term" value="C:cytoplasm"/>
    <property type="evidence" value="ECO:0007669"/>
    <property type="project" value="TreeGrafter"/>
</dbReference>
<dbReference type="PROSITE" id="PS00392">
    <property type="entry name" value="DDC_GAD_HDC_YDC"/>
    <property type="match status" value="1"/>
</dbReference>
<keyword evidence="4" id="KW-0210">Decarboxylase</keyword>
<keyword evidence="5 7" id="KW-0663">Pyridoxal phosphate</keyword>